<sequence length="289" mass="31133">MKIFNLRLLSLTFVLFLCIFAIAAQGETTDNIPEAGNTDVTTTNKATTTAKETGDTKTGDTKTADTKTTAKDTTKETTDTGKTTDTKKTTAKATTGTDSAIPTAGSSSDDIPDAGNTKTTNTKTDATATNKETASSKQASKTSSAKDTNVYVGVTTSIDARLPAGTISLKTPALTESTYIKIGQFATFEWNYVSLSVTPRNLNIQAYCSYNSETYTLTTDHPSRETSFVWDTDAFQANATIPLLTSQYTLQVYDSDGNMSMVAQAGYLSPFSQKFYMYSPQPYTPWNGK</sequence>
<evidence type="ECO:0000313" key="2">
    <source>
        <dbReference type="Proteomes" id="UP000744676"/>
    </source>
</evidence>
<gene>
    <name evidence="1" type="ORF">D0Z00_002660</name>
</gene>
<dbReference type="Proteomes" id="UP000744676">
    <property type="component" value="Unassembled WGS sequence"/>
</dbReference>
<evidence type="ECO:0000313" key="1">
    <source>
        <dbReference type="EMBL" id="KAF5096762.1"/>
    </source>
</evidence>
<protein>
    <submittedName>
        <fullName evidence="1">Uncharacterized protein</fullName>
    </submittedName>
</protein>
<accession>A0ACB6V3F3</accession>
<proteinExistence type="predicted"/>
<dbReference type="EMBL" id="QVQA01000081">
    <property type="protein sequence ID" value="KAF5096762.1"/>
    <property type="molecule type" value="Genomic_DNA"/>
</dbReference>
<reference evidence="1 2" key="1">
    <citation type="journal article" date="2020" name="Front. Microbiol.">
        <title>Phenotypic and Genetic Characterization of the Cheese Ripening Yeast Geotrichum candidum.</title>
        <authorList>
            <person name="Perkins V."/>
            <person name="Vignola S."/>
            <person name="Lessard M.H."/>
            <person name="Plante P.L."/>
            <person name="Corbeil J."/>
            <person name="Dugat-Bony E."/>
            <person name="Frenette M."/>
            <person name="Labrie S."/>
        </authorList>
    </citation>
    <scope>NUCLEOTIDE SEQUENCE [LARGE SCALE GENOMIC DNA]</scope>
    <source>
        <strain evidence="1 2">LMA-1147</strain>
    </source>
</reference>
<keyword evidence="2" id="KW-1185">Reference proteome</keyword>
<organism evidence="1 2">
    <name type="scientific">Geotrichum galactomycetum</name>
    <dbReference type="NCBI Taxonomy" id="27317"/>
    <lineage>
        <taxon>Eukaryota</taxon>
        <taxon>Fungi</taxon>
        <taxon>Dikarya</taxon>
        <taxon>Ascomycota</taxon>
        <taxon>Saccharomycotina</taxon>
        <taxon>Dipodascomycetes</taxon>
        <taxon>Dipodascales</taxon>
        <taxon>Dipodascaceae</taxon>
        <taxon>Geotrichum</taxon>
    </lineage>
</organism>
<comment type="caution">
    <text evidence="1">The sequence shown here is derived from an EMBL/GenBank/DDBJ whole genome shotgun (WGS) entry which is preliminary data.</text>
</comment>
<name>A0ACB6V3F3_9ASCO</name>